<comment type="subunit">
    <text evidence="13">Homotetramer.</text>
</comment>
<feature type="domain" description="Dihydrodipicolinate reductase N-terminal" evidence="14">
    <location>
        <begin position="3"/>
        <end position="103"/>
    </location>
</feature>
<keyword evidence="17" id="KW-1185">Reference proteome</keyword>
<keyword evidence="2 13" id="KW-0963">Cytoplasm</keyword>
<dbReference type="PIRSF" id="PIRSF000161">
    <property type="entry name" value="DHPR"/>
    <property type="match status" value="1"/>
</dbReference>
<dbReference type="GO" id="GO:0019877">
    <property type="term" value="P:diaminopimelate biosynthetic process"/>
    <property type="evidence" value="ECO:0007669"/>
    <property type="project" value="UniProtKB-UniRule"/>
</dbReference>
<name>A0A7J5BUV3_9MICO</name>
<evidence type="ECO:0000313" key="17">
    <source>
        <dbReference type="Proteomes" id="UP000467240"/>
    </source>
</evidence>
<dbReference type="GO" id="GO:0005829">
    <property type="term" value="C:cytosol"/>
    <property type="evidence" value="ECO:0007669"/>
    <property type="project" value="TreeGrafter"/>
</dbReference>
<comment type="caution">
    <text evidence="13">Lacks conserved residue(s) required for the propagation of feature annotation.</text>
</comment>
<protein>
    <recommendedName>
        <fullName evidence="10 13">4-hydroxy-tetrahydrodipicolinate reductase</fullName>
        <shortName evidence="13">HTPA reductase</shortName>
        <ecNumber evidence="10 13">1.17.1.8</ecNumber>
    </recommendedName>
</protein>
<dbReference type="Pfam" id="PF05173">
    <property type="entry name" value="DapB_C"/>
    <property type="match status" value="1"/>
</dbReference>
<feature type="binding site" evidence="13">
    <location>
        <begin position="140"/>
        <end position="141"/>
    </location>
    <ligand>
        <name>(S)-2,3,4,5-tetrahydrodipicolinate</name>
        <dbReference type="ChEBI" id="CHEBI:16845"/>
    </ligand>
</feature>
<comment type="catalytic activity">
    <reaction evidence="11 13">
        <text>(S)-2,3,4,5-tetrahydrodipicolinate + NADP(+) + H2O = (2S,4S)-4-hydroxy-2,3,4,5-tetrahydrodipicolinate + NADPH + H(+)</text>
        <dbReference type="Rhea" id="RHEA:35331"/>
        <dbReference type="ChEBI" id="CHEBI:15377"/>
        <dbReference type="ChEBI" id="CHEBI:15378"/>
        <dbReference type="ChEBI" id="CHEBI:16845"/>
        <dbReference type="ChEBI" id="CHEBI:57783"/>
        <dbReference type="ChEBI" id="CHEBI:58349"/>
        <dbReference type="ChEBI" id="CHEBI:67139"/>
        <dbReference type="EC" id="1.17.1.8"/>
    </reaction>
</comment>
<accession>A0A7J5BUV3</accession>
<comment type="pathway">
    <text evidence="9 13">Amino-acid biosynthesis; L-lysine biosynthesis via DAP pathway; (S)-tetrahydrodipicolinate from L-aspartate: step 4/4.</text>
</comment>
<dbReference type="Pfam" id="PF01113">
    <property type="entry name" value="DapB_N"/>
    <property type="match status" value="1"/>
</dbReference>
<dbReference type="Proteomes" id="UP000467240">
    <property type="component" value="Unassembled WGS sequence"/>
</dbReference>
<evidence type="ECO:0000256" key="4">
    <source>
        <dbReference type="ARBA" id="ARBA00022857"/>
    </source>
</evidence>
<dbReference type="PROSITE" id="PS01298">
    <property type="entry name" value="DAPB"/>
    <property type="match status" value="1"/>
</dbReference>
<proteinExistence type="inferred from homology"/>
<feature type="binding site" evidence="13">
    <location>
        <position position="131"/>
    </location>
    <ligand>
        <name>(S)-2,3,4,5-tetrahydrodipicolinate</name>
        <dbReference type="ChEBI" id="CHEBI:16845"/>
    </ligand>
</feature>
<dbReference type="SUPFAM" id="SSF51735">
    <property type="entry name" value="NAD(P)-binding Rossmann-fold domains"/>
    <property type="match status" value="1"/>
</dbReference>
<dbReference type="InterPro" id="IPR022664">
    <property type="entry name" value="DapB_N_CS"/>
</dbReference>
<organism evidence="16 17">
    <name type="scientific">Pseudoclavibacter chungangensis</name>
    <dbReference type="NCBI Taxonomy" id="587635"/>
    <lineage>
        <taxon>Bacteria</taxon>
        <taxon>Bacillati</taxon>
        <taxon>Actinomycetota</taxon>
        <taxon>Actinomycetes</taxon>
        <taxon>Micrococcales</taxon>
        <taxon>Microbacteriaceae</taxon>
        <taxon>Pseudoclavibacter</taxon>
    </lineage>
</organism>
<dbReference type="InterPro" id="IPR023940">
    <property type="entry name" value="DHDPR_bac"/>
</dbReference>
<dbReference type="SUPFAM" id="SSF55347">
    <property type="entry name" value="Glyceraldehyde-3-phosphate dehydrogenase-like, C-terminal domain"/>
    <property type="match status" value="1"/>
</dbReference>
<keyword evidence="6 13" id="KW-0560">Oxidoreductase</keyword>
<dbReference type="HAMAP" id="MF_00102">
    <property type="entry name" value="DapB"/>
    <property type="match status" value="1"/>
</dbReference>
<keyword evidence="3 13" id="KW-0028">Amino-acid biosynthesis</keyword>
<dbReference type="GO" id="GO:0008839">
    <property type="term" value="F:4-hydroxy-tetrahydrodipicolinate reductase"/>
    <property type="evidence" value="ECO:0007669"/>
    <property type="project" value="UniProtKB-UniRule"/>
</dbReference>
<keyword evidence="8 13" id="KW-0457">Lysine biosynthesis</keyword>
<evidence type="ECO:0000256" key="5">
    <source>
        <dbReference type="ARBA" id="ARBA00022915"/>
    </source>
</evidence>
<dbReference type="Gene3D" id="3.30.360.10">
    <property type="entry name" value="Dihydrodipicolinate Reductase, domain 2"/>
    <property type="match status" value="1"/>
</dbReference>
<evidence type="ECO:0000256" key="13">
    <source>
        <dbReference type="HAMAP-Rule" id="MF_00102"/>
    </source>
</evidence>
<feature type="binding site" evidence="13">
    <location>
        <begin position="9"/>
        <end position="14"/>
    </location>
    <ligand>
        <name>NAD(+)</name>
        <dbReference type="ChEBI" id="CHEBI:57540"/>
    </ligand>
</feature>
<dbReference type="PANTHER" id="PTHR20836:SF0">
    <property type="entry name" value="4-HYDROXY-TETRAHYDRODIPICOLINATE REDUCTASE 1, CHLOROPLASTIC-RELATED"/>
    <property type="match status" value="1"/>
</dbReference>
<dbReference type="AlphaFoldDB" id="A0A7J5BUV3"/>
<comment type="subcellular location">
    <subcellularLocation>
        <location evidence="13">Cytoplasm</location>
    </subcellularLocation>
</comment>
<dbReference type="EMBL" id="WBJZ01000009">
    <property type="protein sequence ID" value="KAB1657278.1"/>
    <property type="molecule type" value="Genomic_DNA"/>
</dbReference>
<dbReference type="OrthoDB" id="9790352at2"/>
<evidence type="ECO:0000256" key="2">
    <source>
        <dbReference type="ARBA" id="ARBA00022490"/>
    </source>
</evidence>
<dbReference type="GO" id="GO:0016726">
    <property type="term" value="F:oxidoreductase activity, acting on CH or CH2 groups, NAD or NADP as acceptor"/>
    <property type="evidence" value="ECO:0007669"/>
    <property type="project" value="UniProtKB-UniRule"/>
</dbReference>
<dbReference type="CDD" id="cd02274">
    <property type="entry name" value="DHDPR_N"/>
    <property type="match status" value="1"/>
</dbReference>
<dbReference type="GO" id="GO:0051287">
    <property type="term" value="F:NAD binding"/>
    <property type="evidence" value="ECO:0007669"/>
    <property type="project" value="UniProtKB-UniRule"/>
</dbReference>
<dbReference type="Gene3D" id="3.40.50.720">
    <property type="entry name" value="NAD(P)-binding Rossmann-like Domain"/>
    <property type="match status" value="1"/>
</dbReference>
<dbReference type="GO" id="GO:0009089">
    <property type="term" value="P:lysine biosynthetic process via diaminopimelate"/>
    <property type="evidence" value="ECO:0007669"/>
    <property type="project" value="UniProtKB-UniRule"/>
</dbReference>
<feature type="binding site" evidence="13">
    <location>
        <begin position="100"/>
        <end position="103"/>
    </location>
    <ligand>
        <name>NAD(+)</name>
        <dbReference type="ChEBI" id="CHEBI:57540"/>
    </ligand>
</feature>
<dbReference type="NCBIfam" id="TIGR00036">
    <property type="entry name" value="dapB"/>
    <property type="match status" value="1"/>
</dbReference>
<dbReference type="UniPathway" id="UPA00034">
    <property type="reaction ID" value="UER00018"/>
</dbReference>
<comment type="function">
    <text evidence="13">Catalyzes the conversion of 4-hydroxy-tetrahydrodipicolinate (HTPA) to tetrahydrodipicolinate.</text>
</comment>
<feature type="domain" description="Dihydrodipicolinate reductase C-terminal" evidence="15">
    <location>
        <begin position="107"/>
        <end position="232"/>
    </location>
</feature>
<feature type="active site" description="Proton donor/acceptor" evidence="13">
    <location>
        <position position="130"/>
    </location>
</feature>
<reference evidence="16 17" key="1">
    <citation type="submission" date="2019-09" db="EMBL/GenBank/DDBJ databases">
        <title>Phylogeny of genus Pseudoclavibacter and closely related genus.</title>
        <authorList>
            <person name="Li Y."/>
        </authorList>
    </citation>
    <scope>NUCLEOTIDE SEQUENCE [LARGE SCALE GENOMIC DNA]</scope>
    <source>
        <strain evidence="16 17">DSM 23821</strain>
    </source>
</reference>
<feature type="active site" description="Proton donor" evidence="13">
    <location>
        <position position="134"/>
    </location>
</feature>
<evidence type="ECO:0000256" key="6">
    <source>
        <dbReference type="ARBA" id="ARBA00023002"/>
    </source>
</evidence>
<dbReference type="GO" id="GO:0050661">
    <property type="term" value="F:NADP binding"/>
    <property type="evidence" value="ECO:0007669"/>
    <property type="project" value="UniProtKB-UniRule"/>
</dbReference>
<comment type="catalytic activity">
    <reaction evidence="12 13">
        <text>(S)-2,3,4,5-tetrahydrodipicolinate + NAD(+) + H2O = (2S,4S)-4-hydroxy-2,3,4,5-tetrahydrodipicolinate + NADH + H(+)</text>
        <dbReference type="Rhea" id="RHEA:35323"/>
        <dbReference type="ChEBI" id="CHEBI:15377"/>
        <dbReference type="ChEBI" id="CHEBI:15378"/>
        <dbReference type="ChEBI" id="CHEBI:16845"/>
        <dbReference type="ChEBI" id="CHEBI:57540"/>
        <dbReference type="ChEBI" id="CHEBI:57945"/>
        <dbReference type="ChEBI" id="CHEBI:67139"/>
        <dbReference type="EC" id="1.17.1.8"/>
    </reaction>
</comment>
<comment type="similarity">
    <text evidence="1 13">Belongs to the DapB family.</text>
</comment>
<evidence type="ECO:0000256" key="7">
    <source>
        <dbReference type="ARBA" id="ARBA00023027"/>
    </source>
</evidence>
<evidence type="ECO:0000256" key="8">
    <source>
        <dbReference type="ARBA" id="ARBA00023154"/>
    </source>
</evidence>
<evidence type="ECO:0000256" key="3">
    <source>
        <dbReference type="ARBA" id="ARBA00022605"/>
    </source>
</evidence>
<keyword evidence="4 13" id="KW-0521">NADP</keyword>
<keyword evidence="5 13" id="KW-0220">Diaminopimelate biosynthesis</keyword>
<dbReference type="RefSeq" id="WP_158040443.1">
    <property type="nucleotide sequence ID" value="NZ_JACCFV010000001.1"/>
</dbReference>
<dbReference type="InterPro" id="IPR036291">
    <property type="entry name" value="NAD(P)-bd_dom_sf"/>
</dbReference>
<evidence type="ECO:0000256" key="9">
    <source>
        <dbReference type="ARBA" id="ARBA00037922"/>
    </source>
</evidence>
<feature type="binding site" evidence="13">
    <location>
        <begin position="75"/>
        <end position="77"/>
    </location>
    <ligand>
        <name>NAD(+)</name>
        <dbReference type="ChEBI" id="CHEBI:57540"/>
    </ligand>
</feature>
<evidence type="ECO:0000256" key="12">
    <source>
        <dbReference type="ARBA" id="ARBA00049396"/>
    </source>
</evidence>
<comment type="caution">
    <text evidence="16">The sequence shown here is derived from an EMBL/GenBank/DDBJ whole genome shotgun (WGS) entry which is preliminary data.</text>
</comment>
<evidence type="ECO:0000256" key="1">
    <source>
        <dbReference type="ARBA" id="ARBA00006642"/>
    </source>
</evidence>
<dbReference type="EC" id="1.17.1.8" evidence="10 13"/>
<comment type="caution">
    <text evidence="13">Was originally thought to be a dihydrodipicolinate reductase (DHDPR), catalyzing the conversion of dihydrodipicolinate to tetrahydrodipicolinate. However, it was shown in E.coli that the substrate of the enzymatic reaction is not dihydrodipicolinate (DHDP) but in fact (2S,4S)-4-hydroxy-2,3,4,5-tetrahydrodipicolinic acid (HTPA), the product released by the DapA-catalyzed reaction.</text>
</comment>
<dbReference type="FunFam" id="3.30.360.10:FF:000009">
    <property type="entry name" value="4-hydroxy-tetrahydrodipicolinate reductase"/>
    <property type="match status" value="1"/>
</dbReference>
<dbReference type="InterPro" id="IPR022663">
    <property type="entry name" value="DapB_C"/>
</dbReference>
<evidence type="ECO:0000256" key="11">
    <source>
        <dbReference type="ARBA" id="ARBA00049080"/>
    </source>
</evidence>
<dbReference type="PANTHER" id="PTHR20836">
    <property type="entry name" value="DIHYDRODIPICOLINATE REDUCTASE"/>
    <property type="match status" value="1"/>
</dbReference>
<sequence>MTIAVAVTGATGRMGRLILELIDRDDAFTLHAALSSADSLDAMLGADVLIDVTRLDVSERAVDVALEGGLDVVIGTSGWDATRIGALAERVPADRGVLVVPNFSLGSVLATHLATTAARFFDSVEILEAHHERKVDSPSGTAVRTAERIAAARDTPLDPPAAEQRARGEVVDGVPVHSLRLRGVVAEQRVLFGGTGELLEIRHETLDQSAYLAGIRTALLAAPDSTGVTVGLDALLGLDGAAR</sequence>
<evidence type="ECO:0000259" key="14">
    <source>
        <dbReference type="Pfam" id="PF01113"/>
    </source>
</evidence>
<evidence type="ECO:0000256" key="10">
    <source>
        <dbReference type="ARBA" id="ARBA00038983"/>
    </source>
</evidence>
<gene>
    <name evidence="13" type="primary">dapB</name>
    <name evidence="16" type="ORF">F8O01_08520</name>
</gene>
<keyword evidence="7 13" id="KW-0520">NAD</keyword>
<evidence type="ECO:0000259" key="15">
    <source>
        <dbReference type="Pfam" id="PF05173"/>
    </source>
</evidence>
<dbReference type="InterPro" id="IPR000846">
    <property type="entry name" value="DapB_N"/>
</dbReference>
<evidence type="ECO:0000313" key="16">
    <source>
        <dbReference type="EMBL" id="KAB1657278.1"/>
    </source>
</evidence>